<organism evidence="1 2">
    <name type="scientific">Elysia marginata</name>
    <dbReference type="NCBI Taxonomy" id="1093978"/>
    <lineage>
        <taxon>Eukaryota</taxon>
        <taxon>Metazoa</taxon>
        <taxon>Spiralia</taxon>
        <taxon>Lophotrochozoa</taxon>
        <taxon>Mollusca</taxon>
        <taxon>Gastropoda</taxon>
        <taxon>Heterobranchia</taxon>
        <taxon>Euthyneura</taxon>
        <taxon>Panpulmonata</taxon>
        <taxon>Sacoglossa</taxon>
        <taxon>Placobranchoidea</taxon>
        <taxon>Plakobranchidae</taxon>
        <taxon>Elysia</taxon>
    </lineage>
</organism>
<sequence>MVSCPLQTAILRYEENGIVGDEDPADEVTYDNTRPAPDELGLNDETGVSSKNNIQIVDLKSLGSDKHDHDLLDRPDKKFYIAL</sequence>
<evidence type="ECO:0000313" key="1">
    <source>
        <dbReference type="EMBL" id="GFR72011.1"/>
    </source>
</evidence>
<reference evidence="1 2" key="1">
    <citation type="journal article" date="2021" name="Elife">
        <title>Chloroplast acquisition without the gene transfer in kleptoplastic sea slugs, Plakobranchus ocellatus.</title>
        <authorList>
            <person name="Maeda T."/>
            <person name="Takahashi S."/>
            <person name="Yoshida T."/>
            <person name="Shimamura S."/>
            <person name="Takaki Y."/>
            <person name="Nagai Y."/>
            <person name="Toyoda A."/>
            <person name="Suzuki Y."/>
            <person name="Arimoto A."/>
            <person name="Ishii H."/>
            <person name="Satoh N."/>
            <person name="Nishiyama T."/>
            <person name="Hasebe M."/>
            <person name="Maruyama T."/>
            <person name="Minagawa J."/>
            <person name="Obokata J."/>
            <person name="Shigenobu S."/>
        </authorList>
    </citation>
    <scope>NUCLEOTIDE SEQUENCE [LARGE SCALE GENOMIC DNA]</scope>
</reference>
<dbReference type="Proteomes" id="UP000762676">
    <property type="component" value="Unassembled WGS sequence"/>
</dbReference>
<keyword evidence="2" id="KW-1185">Reference proteome</keyword>
<dbReference type="AlphaFoldDB" id="A0AAV4FGI5"/>
<proteinExistence type="predicted"/>
<protein>
    <submittedName>
        <fullName evidence="1">Uncharacterized protein</fullName>
    </submittedName>
</protein>
<accession>A0AAV4FGI5</accession>
<name>A0AAV4FGI5_9GAST</name>
<evidence type="ECO:0000313" key="2">
    <source>
        <dbReference type="Proteomes" id="UP000762676"/>
    </source>
</evidence>
<feature type="non-terminal residue" evidence="1">
    <location>
        <position position="83"/>
    </location>
</feature>
<gene>
    <name evidence="1" type="ORF">ElyMa_002106200</name>
</gene>
<dbReference type="EMBL" id="BMAT01004337">
    <property type="protein sequence ID" value="GFR72011.1"/>
    <property type="molecule type" value="Genomic_DNA"/>
</dbReference>
<comment type="caution">
    <text evidence="1">The sequence shown here is derived from an EMBL/GenBank/DDBJ whole genome shotgun (WGS) entry which is preliminary data.</text>
</comment>